<feature type="compositionally biased region" description="Basic and acidic residues" evidence="1">
    <location>
        <begin position="302"/>
        <end position="312"/>
    </location>
</feature>
<dbReference type="AlphaFoldDB" id="A0A7J7K5D7"/>
<dbReference type="PANTHER" id="PTHR12419:SF7">
    <property type="entry name" value="OTU DOMAIN-CONTAINING PROTEIN 3"/>
    <property type="match status" value="1"/>
</dbReference>
<organism evidence="3 4">
    <name type="scientific">Bugula neritina</name>
    <name type="common">Brown bryozoan</name>
    <name type="synonym">Sertularia neritina</name>
    <dbReference type="NCBI Taxonomy" id="10212"/>
    <lineage>
        <taxon>Eukaryota</taxon>
        <taxon>Metazoa</taxon>
        <taxon>Spiralia</taxon>
        <taxon>Lophotrochozoa</taxon>
        <taxon>Bryozoa</taxon>
        <taxon>Gymnolaemata</taxon>
        <taxon>Cheilostomatida</taxon>
        <taxon>Flustrina</taxon>
        <taxon>Buguloidea</taxon>
        <taxon>Bugulidae</taxon>
        <taxon>Bugula</taxon>
    </lineage>
</organism>
<sequence length="333" mass="37245">MYKHHLAIPRCCALAAIIKSRRRQEGTLAATSSTPTTLHWELRNRRSLSTVEDHCSASTMPRSKTYTVTKSSQLKVAERAIRKAHAAQRKQNSYLSEDENFSCWKLQLNKLGLELRDIPADGNCLFRALADQLDGSSDRHLRFRMEVCQYMEAHQEDFAPFIDDAILSFDKYLSMLRKPGTFAGNDALVAFSRLYKVTIVIHHLSAPSFSIECEGEDNPSGHYINAFGGSDSVSNDSSAGSSTISTSEKSSIRDSNISLGSVSTSSTSQAAEEDTLTWSKNSQKRLTKADRKKEKKKRAEQRHKENSLNKCDMNHNDDSEIFEVVSQVALLTV</sequence>
<gene>
    <name evidence="3" type="ORF">EB796_008863</name>
</gene>
<protein>
    <submittedName>
        <fullName evidence="3">OTUD3</fullName>
    </submittedName>
</protein>
<dbReference type="GO" id="GO:0016579">
    <property type="term" value="P:protein deubiquitination"/>
    <property type="evidence" value="ECO:0007669"/>
    <property type="project" value="TreeGrafter"/>
</dbReference>
<dbReference type="EMBL" id="VXIV02001473">
    <property type="protein sequence ID" value="KAF6032818.1"/>
    <property type="molecule type" value="Genomic_DNA"/>
</dbReference>
<dbReference type="Proteomes" id="UP000593567">
    <property type="component" value="Unassembled WGS sequence"/>
</dbReference>
<feature type="region of interest" description="Disordered" evidence="1">
    <location>
        <begin position="255"/>
        <end position="312"/>
    </location>
</feature>
<evidence type="ECO:0000256" key="1">
    <source>
        <dbReference type="SAM" id="MobiDB-lite"/>
    </source>
</evidence>
<comment type="caution">
    <text evidence="3">The sequence shown here is derived from an EMBL/GenBank/DDBJ whole genome shotgun (WGS) entry which is preliminary data.</text>
</comment>
<dbReference type="InterPro" id="IPR038765">
    <property type="entry name" value="Papain-like_cys_pep_sf"/>
</dbReference>
<feature type="compositionally biased region" description="Low complexity" evidence="1">
    <location>
        <begin position="255"/>
        <end position="268"/>
    </location>
</feature>
<evidence type="ECO:0000259" key="2">
    <source>
        <dbReference type="PROSITE" id="PS50802"/>
    </source>
</evidence>
<reference evidence="3" key="1">
    <citation type="submission" date="2020-06" db="EMBL/GenBank/DDBJ databases">
        <title>Draft genome of Bugula neritina, a colonial animal packing powerful symbionts and potential medicines.</title>
        <authorList>
            <person name="Rayko M."/>
        </authorList>
    </citation>
    <scope>NUCLEOTIDE SEQUENCE [LARGE SCALE GENOMIC DNA]</scope>
    <source>
        <strain evidence="3">Kwan_BN1</strain>
    </source>
</reference>
<name>A0A7J7K5D7_BUGNE</name>
<evidence type="ECO:0000313" key="4">
    <source>
        <dbReference type="Proteomes" id="UP000593567"/>
    </source>
</evidence>
<accession>A0A7J7K5D7</accession>
<dbReference type="GO" id="GO:0004843">
    <property type="term" value="F:cysteine-type deubiquitinase activity"/>
    <property type="evidence" value="ECO:0007669"/>
    <property type="project" value="TreeGrafter"/>
</dbReference>
<feature type="domain" description="OTU" evidence="2">
    <location>
        <begin position="113"/>
        <end position="229"/>
    </location>
</feature>
<dbReference type="SUPFAM" id="SSF54001">
    <property type="entry name" value="Cysteine proteinases"/>
    <property type="match status" value="1"/>
</dbReference>
<dbReference type="InterPro" id="IPR003323">
    <property type="entry name" value="OTU_dom"/>
</dbReference>
<dbReference type="Gene3D" id="3.90.70.80">
    <property type="match status" value="1"/>
</dbReference>
<dbReference type="OrthoDB" id="415023at2759"/>
<dbReference type="PANTHER" id="PTHR12419">
    <property type="entry name" value="OTU DOMAIN CONTAINING PROTEIN"/>
    <property type="match status" value="1"/>
</dbReference>
<keyword evidence="4" id="KW-1185">Reference proteome</keyword>
<dbReference type="InterPro" id="IPR050704">
    <property type="entry name" value="Peptidase_C85-like"/>
</dbReference>
<proteinExistence type="predicted"/>
<dbReference type="PROSITE" id="PS50802">
    <property type="entry name" value="OTU"/>
    <property type="match status" value="1"/>
</dbReference>
<evidence type="ECO:0000313" key="3">
    <source>
        <dbReference type="EMBL" id="KAF6032818.1"/>
    </source>
</evidence>
<dbReference type="Pfam" id="PF02338">
    <property type="entry name" value="OTU"/>
    <property type="match status" value="1"/>
</dbReference>